<dbReference type="Proteomes" id="UP000694725">
    <property type="component" value="Unplaced"/>
</dbReference>
<feature type="transmembrane region" description="Helical" evidence="1">
    <location>
        <begin position="73"/>
        <end position="97"/>
    </location>
</feature>
<evidence type="ECO:0000256" key="1">
    <source>
        <dbReference type="SAM" id="Phobius"/>
    </source>
</evidence>
<reference evidence="2" key="1">
    <citation type="submission" date="2025-08" db="UniProtKB">
        <authorList>
            <consortium name="Ensembl"/>
        </authorList>
    </citation>
    <scope>IDENTIFICATION</scope>
</reference>
<feature type="transmembrane region" description="Helical" evidence="1">
    <location>
        <begin position="127"/>
        <end position="148"/>
    </location>
</feature>
<dbReference type="Ensembl" id="ENSSSCT00065045516.1">
    <property type="protein sequence ID" value="ENSSSCP00065019515.1"/>
    <property type="gene ID" value="ENSSSCG00065033502.1"/>
</dbReference>
<keyword evidence="1" id="KW-1133">Transmembrane helix</keyword>
<accession>A0A8D1YCK7</accession>
<protein>
    <submittedName>
        <fullName evidence="2">Uncharacterized protein</fullName>
    </submittedName>
</protein>
<feature type="transmembrane region" description="Helical" evidence="1">
    <location>
        <begin position="160"/>
        <end position="179"/>
    </location>
</feature>
<dbReference type="AlphaFoldDB" id="A0A8D1YCK7"/>
<feature type="transmembrane region" description="Helical" evidence="1">
    <location>
        <begin position="103"/>
        <end position="120"/>
    </location>
</feature>
<sequence>MSKWVHVSFSMKVLSGYVPRSGIARSQGSSIFSFLSYLHTVFHCGCTNLHFHQECRKVSFSPHPLQHLLFVDLLMMAILTGVRWYLIVLLICISQIISDIEHFFHVLVGHLYIFFGEMSIQRSFAHFSIGLLAFLLLSCIRCLCILEIKPFLVALFEPVFSHFVGCLFFNGYLCCAKACKFD</sequence>
<keyword evidence="1" id="KW-0472">Membrane</keyword>
<evidence type="ECO:0000313" key="3">
    <source>
        <dbReference type="Proteomes" id="UP000694725"/>
    </source>
</evidence>
<evidence type="ECO:0000313" key="2">
    <source>
        <dbReference type="Ensembl" id="ENSSSCP00065019515.1"/>
    </source>
</evidence>
<proteinExistence type="predicted"/>
<name>A0A8D1YCK7_PIG</name>
<keyword evidence="1" id="KW-0812">Transmembrane</keyword>
<organism evidence="2 3">
    <name type="scientific">Sus scrofa</name>
    <name type="common">Pig</name>
    <dbReference type="NCBI Taxonomy" id="9823"/>
    <lineage>
        <taxon>Eukaryota</taxon>
        <taxon>Metazoa</taxon>
        <taxon>Chordata</taxon>
        <taxon>Craniata</taxon>
        <taxon>Vertebrata</taxon>
        <taxon>Euteleostomi</taxon>
        <taxon>Mammalia</taxon>
        <taxon>Eutheria</taxon>
        <taxon>Laurasiatheria</taxon>
        <taxon>Artiodactyla</taxon>
        <taxon>Suina</taxon>
        <taxon>Suidae</taxon>
        <taxon>Sus</taxon>
    </lineage>
</organism>